<gene>
    <name evidence="1" type="ORF">M9H77_07513</name>
</gene>
<reference evidence="2" key="1">
    <citation type="journal article" date="2023" name="Nat. Plants">
        <title>Single-cell RNA sequencing provides a high-resolution roadmap for understanding the multicellular compartmentation of specialized metabolism.</title>
        <authorList>
            <person name="Sun S."/>
            <person name="Shen X."/>
            <person name="Li Y."/>
            <person name="Li Y."/>
            <person name="Wang S."/>
            <person name="Li R."/>
            <person name="Zhang H."/>
            <person name="Shen G."/>
            <person name="Guo B."/>
            <person name="Wei J."/>
            <person name="Xu J."/>
            <person name="St-Pierre B."/>
            <person name="Chen S."/>
            <person name="Sun C."/>
        </authorList>
    </citation>
    <scope>NUCLEOTIDE SEQUENCE [LARGE SCALE GENOMIC DNA]</scope>
</reference>
<comment type="caution">
    <text evidence="1">The sequence shown here is derived from an EMBL/GenBank/DDBJ whole genome shotgun (WGS) entry which is preliminary data.</text>
</comment>
<dbReference type="Proteomes" id="UP001060085">
    <property type="component" value="Linkage Group LG02"/>
</dbReference>
<organism evidence="1 2">
    <name type="scientific">Catharanthus roseus</name>
    <name type="common">Madagascar periwinkle</name>
    <name type="synonym">Vinca rosea</name>
    <dbReference type="NCBI Taxonomy" id="4058"/>
    <lineage>
        <taxon>Eukaryota</taxon>
        <taxon>Viridiplantae</taxon>
        <taxon>Streptophyta</taxon>
        <taxon>Embryophyta</taxon>
        <taxon>Tracheophyta</taxon>
        <taxon>Spermatophyta</taxon>
        <taxon>Magnoliopsida</taxon>
        <taxon>eudicotyledons</taxon>
        <taxon>Gunneridae</taxon>
        <taxon>Pentapetalae</taxon>
        <taxon>asterids</taxon>
        <taxon>lamiids</taxon>
        <taxon>Gentianales</taxon>
        <taxon>Apocynaceae</taxon>
        <taxon>Rauvolfioideae</taxon>
        <taxon>Vinceae</taxon>
        <taxon>Catharanthinae</taxon>
        <taxon>Catharanthus</taxon>
    </lineage>
</organism>
<evidence type="ECO:0000313" key="1">
    <source>
        <dbReference type="EMBL" id="KAI5676563.1"/>
    </source>
</evidence>
<accession>A0ACC0BVF5</accession>
<protein>
    <submittedName>
        <fullName evidence="1">Uncharacterized protein</fullName>
    </submittedName>
</protein>
<sequence>MAFLFTNTYEKKSHSDQGVNSGYDLVFGSVRGLHFMRDTQMPYSAAIDLVAGLRASQVVSEHLGTRWHTLLIDGHTGRAPWEIVPERESIPVIDLSDDESVEGPKMASVAPGIGLGTSIEEDPSEPTLDSEMTPKLERVAPVAISDMGTFVADNLPVAASPTPIPPMEYVSSFPALPSLLRGRIMELREEISWVDALFYTARQAHQQATERAVMLVAKLGQAWETHAA</sequence>
<evidence type="ECO:0000313" key="2">
    <source>
        <dbReference type="Proteomes" id="UP001060085"/>
    </source>
</evidence>
<dbReference type="EMBL" id="CM044702">
    <property type="protein sequence ID" value="KAI5676563.1"/>
    <property type="molecule type" value="Genomic_DNA"/>
</dbReference>
<keyword evidence="2" id="KW-1185">Reference proteome</keyword>
<name>A0ACC0BVF5_CATRO</name>
<proteinExistence type="predicted"/>